<feature type="transmembrane region" description="Helical" evidence="1">
    <location>
        <begin position="35"/>
        <end position="55"/>
    </location>
</feature>
<evidence type="ECO:0000313" key="2">
    <source>
        <dbReference type="EMBL" id="DAF93576.1"/>
    </source>
</evidence>
<reference evidence="2" key="1">
    <citation type="journal article" date="2021" name="Proc. Natl. Acad. Sci. U.S.A.">
        <title>A Catalog of Tens of Thousands of Viruses from Human Metagenomes Reveals Hidden Associations with Chronic Diseases.</title>
        <authorList>
            <person name="Tisza M.J."/>
            <person name="Buck C.B."/>
        </authorList>
    </citation>
    <scope>NUCLEOTIDE SEQUENCE</scope>
    <source>
        <strain evidence="2">Ctshb19</strain>
    </source>
</reference>
<proteinExistence type="predicted"/>
<dbReference type="EMBL" id="BK016086">
    <property type="protein sequence ID" value="DAF93576.1"/>
    <property type="molecule type" value="Genomic_DNA"/>
</dbReference>
<name>A0A8S5UGH7_9CAUD</name>
<evidence type="ECO:0000256" key="1">
    <source>
        <dbReference type="SAM" id="Phobius"/>
    </source>
</evidence>
<keyword evidence="1" id="KW-0812">Transmembrane</keyword>
<sequence length="62" mass="6969">MHNKWISMATTSYVMNVFEVVQVGAYAKITMQGDWWYALVSGTAAAIAIVGATWFHNKCFHN</sequence>
<keyword evidence="1" id="KW-0472">Membrane</keyword>
<protein>
    <submittedName>
        <fullName evidence="2">Uncharacterized protein</fullName>
    </submittedName>
</protein>
<organism evidence="2">
    <name type="scientific">Myoviridae sp. ctshb19</name>
    <dbReference type="NCBI Taxonomy" id="2825194"/>
    <lineage>
        <taxon>Viruses</taxon>
        <taxon>Duplodnaviria</taxon>
        <taxon>Heunggongvirae</taxon>
        <taxon>Uroviricota</taxon>
        <taxon>Caudoviricetes</taxon>
    </lineage>
</organism>
<keyword evidence="1" id="KW-1133">Transmembrane helix</keyword>
<accession>A0A8S5UGH7</accession>